<feature type="signal peptide" evidence="3">
    <location>
        <begin position="1"/>
        <end position="23"/>
    </location>
</feature>
<sequence length="378" mass="41591">MTRIDLKKVSILLIAIVLMLACSKTDDPQNTTPDLNKDRAAILTNLADNVIVPSYTNFKAKLDLMSTKSQAFIAKPEVATLTEFRQAWVDAYISWETVEGFDFGPGTKTGIRNYFNIYPTNVAGIATYISNPSENFEVTAAYDKQGFPALDYLLNGTGSTDAEIIAYFKSSTDGAKRLAYVKRIVDHMNELITKVISDWGTYRSEFISKTGTDIGSPMGEMINGYILHYERFIRSGKFGIPSGAMLNGVVSANKVEAFYKKDISKALALSAHQAAVDFFNGKNVKTGAEGPSFKSYLDGLVAKDVTTGKLLSEIINTQFVANKAKIDALKPNFYQEVVDNNVAMKAVYTELQKAVRMLKVDMTSAMSITITYTDNDGD</sequence>
<keyword evidence="2 3" id="KW-0732">Signal</keyword>
<dbReference type="Pfam" id="PF09375">
    <property type="entry name" value="Peptidase_M75"/>
    <property type="match status" value="1"/>
</dbReference>
<dbReference type="RefSeq" id="WP_323327614.1">
    <property type="nucleotide sequence ID" value="NZ_JAYGIL010000007.1"/>
</dbReference>
<dbReference type="Gene3D" id="1.20.1420.20">
    <property type="entry name" value="M75 peptidase, HXXE motif"/>
    <property type="match status" value="1"/>
</dbReference>
<evidence type="ECO:0000313" key="6">
    <source>
        <dbReference type="Proteomes" id="UP001303899"/>
    </source>
</evidence>
<comment type="subcellular location">
    <subcellularLocation>
        <location evidence="1">Cell envelope</location>
    </subcellularLocation>
</comment>
<dbReference type="PROSITE" id="PS51257">
    <property type="entry name" value="PROKAR_LIPOPROTEIN"/>
    <property type="match status" value="1"/>
</dbReference>
<evidence type="ECO:0000256" key="1">
    <source>
        <dbReference type="ARBA" id="ARBA00004196"/>
    </source>
</evidence>
<dbReference type="InterPro" id="IPR018976">
    <property type="entry name" value="Imelysin-like"/>
</dbReference>
<dbReference type="EMBL" id="JAYGIL010000007">
    <property type="protein sequence ID" value="MEA5402756.1"/>
    <property type="molecule type" value="Genomic_DNA"/>
</dbReference>
<dbReference type="Proteomes" id="UP001303899">
    <property type="component" value="Unassembled WGS sequence"/>
</dbReference>
<dbReference type="InterPro" id="IPR038352">
    <property type="entry name" value="Imelysin_sf"/>
</dbReference>
<reference evidence="5 6" key="1">
    <citation type="submission" date="2023-12" db="EMBL/GenBank/DDBJ databases">
        <title>Novel species of the genus Arcicella isolated from rivers.</title>
        <authorList>
            <person name="Lu H."/>
        </authorList>
    </citation>
    <scope>NUCLEOTIDE SEQUENCE [LARGE SCALE GENOMIC DNA]</scope>
    <source>
        <strain evidence="5 6">DC2W</strain>
    </source>
</reference>
<evidence type="ECO:0000256" key="2">
    <source>
        <dbReference type="ARBA" id="ARBA00022729"/>
    </source>
</evidence>
<name>A0ABU5S2T2_9BACT</name>
<gene>
    <name evidence="5" type="ORF">VB776_07515</name>
</gene>
<proteinExistence type="predicted"/>
<evidence type="ECO:0000256" key="3">
    <source>
        <dbReference type="SAM" id="SignalP"/>
    </source>
</evidence>
<protein>
    <submittedName>
        <fullName evidence="5">Imelysin family protein</fullName>
    </submittedName>
</protein>
<dbReference type="InterPro" id="IPR034984">
    <property type="entry name" value="Imelysin-like_IPPA"/>
</dbReference>
<comment type="caution">
    <text evidence="5">The sequence shown here is derived from an EMBL/GenBank/DDBJ whole genome shotgun (WGS) entry which is preliminary data.</text>
</comment>
<organism evidence="5 6">
    <name type="scientific">Arcicella gelida</name>
    <dbReference type="NCBI Taxonomy" id="2984195"/>
    <lineage>
        <taxon>Bacteria</taxon>
        <taxon>Pseudomonadati</taxon>
        <taxon>Bacteroidota</taxon>
        <taxon>Cytophagia</taxon>
        <taxon>Cytophagales</taxon>
        <taxon>Flectobacillaceae</taxon>
        <taxon>Arcicella</taxon>
    </lineage>
</organism>
<feature type="domain" description="Imelysin-like" evidence="4">
    <location>
        <begin position="51"/>
        <end position="357"/>
    </location>
</feature>
<evidence type="ECO:0000259" key="4">
    <source>
        <dbReference type="Pfam" id="PF09375"/>
    </source>
</evidence>
<keyword evidence="6" id="KW-1185">Reference proteome</keyword>
<evidence type="ECO:0000313" key="5">
    <source>
        <dbReference type="EMBL" id="MEA5402756.1"/>
    </source>
</evidence>
<accession>A0ABU5S2T2</accession>
<feature type="chain" id="PRO_5046477798" evidence="3">
    <location>
        <begin position="24"/>
        <end position="378"/>
    </location>
</feature>
<dbReference type="CDD" id="cd14659">
    <property type="entry name" value="Imelysin-like_IPPA"/>
    <property type="match status" value="1"/>
</dbReference>